<dbReference type="OrthoDB" id="639767at2759"/>
<protein>
    <submittedName>
        <fullName evidence="8">PLP-dependent transferase</fullName>
    </submittedName>
</protein>
<dbReference type="PRINTS" id="PR00800">
    <property type="entry name" value="YHDCRBOXLASE"/>
</dbReference>
<keyword evidence="4 6" id="KW-0663">Pyridoxal phosphate</keyword>
<evidence type="ECO:0000256" key="5">
    <source>
        <dbReference type="ARBA" id="ARBA00023239"/>
    </source>
</evidence>
<evidence type="ECO:0000313" key="9">
    <source>
        <dbReference type="Proteomes" id="UP000799424"/>
    </source>
</evidence>
<organism evidence="8 9">
    <name type="scientific">Ophiobolus disseminans</name>
    <dbReference type="NCBI Taxonomy" id="1469910"/>
    <lineage>
        <taxon>Eukaryota</taxon>
        <taxon>Fungi</taxon>
        <taxon>Dikarya</taxon>
        <taxon>Ascomycota</taxon>
        <taxon>Pezizomycotina</taxon>
        <taxon>Dothideomycetes</taxon>
        <taxon>Pleosporomycetidae</taxon>
        <taxon>Pleosporales</taxon>
        <taxon>Pleosporineae</taxon>
        <taxon>Phaeosphaeriaceae</taxon>
        <taxon>Ophiobolus</taxon>
    </lineage>
</organism>
<keyword evidence="8" id="KW-0808">Transferase</keyword>
<dbReference type="PANTHER" id="PTHR11999:SF70">
    <property type="entry name" value="MIP05841P"/>
    <property type="match status" value="1"/>
</dbReference>
<sequence>MDSDQFRQAAHAAVEDIINYLENSQPTHIVPDQEFGSFQKSMPQSAPQQGEAWSDIYNDYKSLVQPQMTNWIAPNFAAFFPCGTSYSSILGELYAASYGGSFFSWVASPAATELEHVVMDWLARALALPEAFLNGDEGDGGGLMMTSASESILTVMVAARDRALRMERERKQAGRVNWFNCAKKLPNAAEDVDDGIGVNGSGPPIPGCYTSEESMSHFVVLGSETTHSSTKKAARILGLQFKTVLAPRDAGFAMTGSALAGAIQECLDDELQPIFVTATLGTTATCAIDDLPGIGEILKEHPFIWGHVDAACVGAALVCPEYKHLARDLGLFGSFNVNLNKWMFVNTDASCLFVQSRKCLARSLDITPSYLENDAQLKDKFYEPHHLSLTLTRRFRSLKVWFTLRTFGIEGLTTHIRAGVSLGEQFSTMLSHRADLFEIITGPAFALVTFRVRPALEQTDRGSADYNELCNDATRKVCHMVNSSNKAFVTGCEVGDLYVIRMVTSNINSNLDAMKIMLDMFVDAAEGIRNL</sequence>
<dbReference type="Gene3D" id="1.20.1340.10">
    <property type="entry name" value="dopa decarboxylase, N-terminal domain"/>
    <property type="match status" value="1"/>
</dbReference>
<dbReference type="SUPFAM" id="SSF53383">
    <property type="entry name" value="PLP-dependent transferases"/>
    <property type="match status" value="1"/>
</dbReference>
<accession>A0A6A6ZYV6</accession>
<dbReference type="Gene3D" id="3.90.1150.10">
    <property type="entry name" value="Aspartate Aminotransferase, domain 1"/>
    <property type="match status" value="1"/>
</dbReference>
<dbReference type="InterPro" id="IPR015424">
    <property type="entry name" value="PyrdxlP-dep_Trfase"/>
</dbReference>
<keyword evidence="5 7" id="KW-0456">Lyase</keyword>
<evidence type="ECO:0000256" key="7">
    <source>
        <dbReference type="RuleBase" id="RU000382"/>
    </source>
</evidence>
<name>A0A6A6ZYV6_9PLEO</name>
<evidence type="ECO:0000256" key="6">
    <source>
        <dbReference type="PIRSR" id="PIRSR602129-50"/>
    </source>
</evidence>
<dbReference type="GO" id="GO:0016831">
    <property type="term" value="F:carboxy-lyase activity"/>
    <property type="evidence" value="ECO:0007669"/>
    <property type="project" value="UniProtKB-KW"/>
</dbReference>
<gene>
    <name evidence="8" type="ORF">CC86DRAFT_38487</name>
</gene>
<dbReference type="InterPro" id="IPR015421">
    <property type="entry name" value="PyrdxlP-dep_Trfase_major"/>
</dbReference>
<dbReference type="Proteomes" id="UP000799424">
    <property type="component" value="Unassembled WGS sequence"/>
</dbReference>
<dbReference type="GO" id="GO:0005737">
    <property type="term" value="C:cytoplasm"/>
    <property type="evidence" value="ECO:0007669"/>
    <property type="project" value="TreeGrafter"/>
</dbReference>
<dbReference type="GO" id="GO:0030170">
    <property type="term" value="F:pyridoxal phosphate binding"/>
    <property type="evidence" value="ECO:0007669"/>
    <property type="project" value="InterPro"/>
</dbReference>
<dbReference type="Pfam" id="PF00282">
    <property type="entry name" value="Pyridoxal_deC"/>
    <property type="match status" value="2"/>
</dbReference>
<feature type="modified residue" description="N6-(pyridoxal phosphate)lysine" evidence="6">
    <location>
        <position position="341"/>
    </location>
</feature>
<dbReference type="GO" id="GO:0006520">
    <property type="term" value="P:amino acid metabolic process"/>
    <property type="evidence" value="ECO:0007669"/>
    <property type="project" value="InterPro"/>
</dbReference>
<dbReference type="PANTHER" id="PTHR11999">
    <property type="entry name" value="GROUP II PYRIDOXAL-5-PHOSPHATE DECARBOXYLASE"/>
    <property type="match status" value="1"/>
</dbReference>
<evidence type="ECO:0000256" key="2">
    <source>
        <dbReference type="ARBA" id="ARBA00009533"/>
    </source>
</evidence>
<evidence type="ECO:0000256" key="1">
    <source>
        <dbReference type="ARBA" id="ARBA00001933"/>
    </source>
</evidence>
<comment type="cofactor">
    <cofactor evidence="1 6 7">
        <name>pyridoxal 5'-phosphate</name>
        <dbReference type="ChEBI" id="CHEBI:597326"/>
    </cofactor>
</comment>
<keyword evidence="9" id="KW-1185">Reference proteome</keyword>
<reference evidence="8" key="1">
    <citation type="journal article" date="2020" name="Stud. Mycol.">
        <title>101 Dothideomycetes genomes: a test case for predicting lifestyles and emergence of pathogens.</title>
        <authorList>
            <person name="Haridas S."/>
            <person name="Albert R."/>
            <person name="Binder M."/>
            <person name="Bloem J."/>
            <person name="Labutti K."/>
            <person name="Salamov A."/>
            <person name="Andreopoulos B."/>
            <person name="Baker S."/>
            <person name="Barry K."/>
            <person name="Bills G."/>
            <person name="Bluhm B."/>
            <person name="Cannon C."/>
            <person name="Castanera R."/>
            <person name="Culley D."/>
            <person name="Daum C."/>
            <person name="Ezra D."/>
            <person name="Gonzalez J."/>
            <person name="Henrissat B."/>
            <person name="Kuo A."/>
            <person name="Liang C."/>
            <person name="Lipzen A."/>
            <person name="Lutzoni F."/>
            <person name="Magnuson J."/>
            <person name="Mondo S."/>
            <person name="Nolan M."/>
            <person name="Ohm R."/>
            <person name="Pangilinan J."/>
            <person name="Park H.-J."/>
            <person name="Ramirez L."/>
            <person name="Alfaro M."/>
            <person name="Sun H."/>
            <person name="Tritt A."/>
            <person name="Yoshinaga Y."/>
            <person name="Zwiers L.-H."/>
            <person name="Turgeon B."/>
            <person name="Goodwin S."/>
            <person name="Spatafora J."/>
            <person name="Crous P."/>
            <person name="Grigoriev I."/>
        </authorList>
    </citation>
    <scope>NUCLEOTIDE SEQUENCE</scope>
    <source>
        <strain evidence="8">CBS 113818</strain>
    </source>
</reference>
<dbReference type="GO" id="GO:0019752">
    <property type="term" value="P:carboxylic acid metabolic process"/>
    <property type="evidence" value="ECO:0007669"/>
    <property type="project" value="InterPro"/>
</dbReference>
<dbReference type="InterPro" id="IPR010977">
    <property type="entry name" value="Aromatic_deC"/>
</dbReference>
<evidence type="ECO:0000256" key="4">
    <source>
        <dbReference type="ARBA" id="ARBA00022898"/>
    </source>
</evidence>
<evidence type="ECO:0000313" key="8">
    <source>
        <dbReference type="EMBL" id="KAF2826053.1"/>
    </source>
</evidence>
<dbReference type="AlphaFoldDB" id="A0A6A6ZYV6"/>
<dbReference type="InterPro" id="IPR015422">
    <property type="entry name" value="PyrdxlP-dep_Trfase_small"/>
</dbReference>
<comment type="similarity">
    <text evidence="2 7">Belongs to the group II decarboxylase family.</text>
</comment>
<dbReference type="EMBL" id="MU006227">
    <property type="protein sequence ID" value="KAF2826053.1"/>
    <property type="molecule type" value="Genomic_DNA"/>
</dbReference>
<keyword evidence="3" id="KW-0210">Decarboxylase</keyword>
<dbReference type="InterPro" id="IPR002129">
    <property type="entry name" value="PyrdxlP-dep_de-COase"/>
</dbReference>
<proteinExistence type="inferred from homology"/>
<dbReference type="Gene3D" id="3.40.640.10">
    <property type="entry name" value="Type I PLP-dependent aspartate aminotransferase-like (Major domain)"/>
    <property type="match status" value="1"/>
</dbReference>
<dbReference type="GO" id="GO:0016740">
    <property type="term" value="F:transferase activity"/>
    <property type="evidence" value="ECO:0007669"/>
    <property type="project" value="UniProtKB-KW"/>
</dbReference>
<evidence type="ECO:0000256" key="3">
    <source>
        <dbReference type="ARBA" id="ARBA00022793"/>
    </source>
</evidence>